<proteinExistence type="predicted"/>
<name>A0A2P5F5L9_TREOI</name>
<feature type="compositionally biased region" description="Low complexity" evidence="1">
    <location>
        <begin position="196"/>
        <end position="210"/>
    </location>
</feature>
<dbReference type="AlphaFoldDB" id="A0A2P5F5L9"/>
<dbReference type="PANTHER" id="PTHR33825">
    <property type="entry name" value="CHITINASE-LIKE PROTEIN"/>
    <property type="match status" value="1"/>
</dbReference>
<dbReference type="EMBL" id="JXTC01000060">
    <property type="protein sequence ID" value="PON93092.1"/>
    <property type="molecule type" value="Genomic_DNA"/>
</dbReference>
<dbReference type="PANTHER" id="PTHR33825:SF4">
    <property type="entry name" value="OS05G0137600 PROTEIN"/>
    <property type="match status" value="1"/>
</dbReference>
<sequence length="218" mass="22684">MKAEQAMNRWFGLPVGAIAAAAAAQPAIASPVGSFSPRFPSAEASHTPILRLRLSNPNKVSSFPSASASASASASPSSSSYSYSYGDGGVVTVPIQTVKAVNLQPKPELGLLSLLFVLSMAFGALISLALVSIPTLNAFRRLAASVDQLSNVVSDEVPGTLTSLKLSGLEIHQLTQQLKTLRQTISPSSRSKKNRSSSSSMSSATSNGDSPTKNHQKN</sequence>
<keyword evidence="4" id="KW-1185">Reference proteome</keyword>
<evidence type="ECO:0000256" key="2">
    <source>
        <dbReference type="SAM" id="Phobius"/>
    </source>
</evidence>
<protein>
    <recommendedName>
        <fullName evidence="5">Transmembrane protein</fullName>
    </recommendedName>
</protein>
<comment type="caution">
    <text evidence="3">The sequence shown here is derived from an EMBL/GenBank/DDBJ whole genome shotgun (WGS) entry which is preliminary data.</text>
</comment>
<dbReference type="InParanoid" id="A0A2P5F5L9"/>
<evidence type="ECO:0000313" key="3">
    <source>
        <dbReference type="EMBL" id="PON93092.1"/>
    </source>
</evidence>
<keyword evidence="2" id="KW-0812">Transmembrane</keyword>
<dbReference type="OrthoDB" id="682251at2759"/>
<keyword evidence="2" id="KW-0472">Membrane</keyword>
<organism evidence="3 4">
    <name type="scientific">Trema orientale</name>
    <name type="common">Charcoal tree</name>
    <name type="synonym">Celtis orientalis</name>
    <dbReference type="NCBI Taxonomy" id="63057"/>
    <lineage>
        <taxon>Eukaryota</taxon>
        <taxon>Viridiplantae</taxon>
        <taxon>Streptophyta</taxon>
        <taxon>Embryophyta</taxon>
        <taxon>Tracheophyta</taxon>
        <taxon>Spermatophyta</taxon>
        <taxon>Magnoliopsida</taxon>
        <taxon>eudicotyledons</taxon>
        <taxon>Gunneridae</taxon>
        <taxon>Pentapetalae</taxon>
        <taxon>rosids</taxon>
        <taxon>fabids</taxon>
        <taxon>Rosales</taxon>
        <taxon>Cannabaceae</taxon>
        <taxon>Trema</taxon>
    </lineage>
</organism>
<accession>A0A2P5F5L9</accession>
<keyword evidence="2" id="KW-1133">Transmembrane helix</keyword>
<feature type="region of interest" description="Disordered" evidence="1">
    <location>
        <begin position="182"/>
        <end position="218"/>
    </location>
</feature>
<evidence type="ECO:0000256" key="1">
    <source>
        <dbReference type="SAM" id="MobiDB-lite"/>
    </source>
</evidence>
<feature type="transmembrane region" description="Helical" evidence="2">
    <location>
        <begin position="109"/>
        <end position="131"/>
    </location>
</feature>
<gene>
    <name evidence="3" type="ORF">TorRG33x02_109980</name>
</gene>
<evidence type="ECO:0008006" key="5">
    <source>
        <dbReference type="Google" id="ProtNLM"/>
    </source>
</evidence>
<dbReference type="Proteomes" id="UP000237000">
    <property type="component" value="Unassembled WGS sequence"/>
</dbReference>
<reference evidence="4" key="1">
    <citation type="submission" date="2016-06" db="EMBL/GenBank/DDBJ databases">
        <title>Parallel loss of symbiosis genes in relatives of nitrogen-fixing non-legume Parasponia.</title>
        <authorList>
            <person name="Van Velzen R."/>
            <person name="Holmer R."/>
            <person name="Bu F."/>
            <person name="Rutten L."/>
            <person name="Van Zeijl A."/>
            <person name="Liu W."/>
            <person name="Santuari L."/>
            <person name="Cao Q."/>
            <person name="Sharma T."/>
            <person name="Shen D."/>
            <person name="Roswanjaya Y."/>
            <person name="Wardhani T."/>
            <person name="Kalhor M.S."/>
            <person name="Jansen J."/>
            <person name="Van den Hoogen J."/>
            <person name="Gungor B."/>
            <person name="Hartog M."/>
            <person name="Hontelez J."/>
            <person name="Verver J."/>
            <person name="Yang W.-C."/>
            <person name="Schijlen E."/>
            <person name="Repin R."/>
            <person name="Schilthuizen M."/>
            <person name="Schranz E."/>
            <person name="Heidstra R."/>
            <person name="Miyata K."/>
            <person name="Fedorova E."/>
            <person name="Kohlen W."/>
            <person name="Bisseling T."/>
            <person name="Smit S."/>
            <person name="Geurts R."/>
        </authorList>
    </citation>
    <scope>NUCLEOTIDE SEQUENCE [LARGE SCALE GENOMIC DNA]</scope>
    <source>
        <strain evidence="4">cv. RG33-2</strain>
    </source>
</reference>
<evidence type="ECO:0000313" key="4">
    <source>
        <dbReference type="Proteomes" id="UP000237000"/>
    </source>
</evidence>